<protein>
    <recommendedName>
        <fullName evidence="10">Fluoride-specific ion channel FluC</fullName>
    </recommendedName>
</protein>
<comment type="activity regulation">
    <text evidence="10">Na(+) is not transported, but it plays an essential structural role and its presence is essential for fluoride channel function.</text>
</comment>
<evidence type="ECO:0000256" key="2">
    <source>
        <dbReference type="ARBA" id="ARBA00022475"/>
    </source>
</evidence>
<evidence type="ECO:0000256" key="7">
    <source>
        <dbReference type="ARBA" id="ARBA00035120"/>
    </source>
</evidence>
<dbReference type="RefSeq" id="WP_244712991.1">
    <property type="nucleotide sequence ID" value="NZ_CP095073.1"/>
</dbReference>
<dbReference type="EMBL" id="CP095073">
    <property type="protein sequence ID" value="UOQ46012.1"/>
    <property type="molecule type" value="Genomic_DNA"/>
</dbReference>
<keyword evidence="10" id="KW-0915">Sodium</keyword>
<reference evidence="11 12" key="1">
    <citation type="submission" date="2022-04" db="EMBL/GenBank/DDBJ databases">
        <title>Halobacillus sp. isolated from saltern.</title>
        <authorList>
            <person name="Won M."/>
            <person name="Lee C.-M."/>
            <person name="Woen H.-Y."/>
            <person name="Kwon S.-W."/>
        </authorList>
    </citation>
    <scope>NUCLEOTIDE SEQUENCE [LARGE SCALE GENOMIC DNA]</scope>
    <source>
        <strain evidence="11 12">SSBR10-3</strain>
    </source>
</reference>
<gene>
    <name evidence="10 11" type="primary">crcB</name>
    <name evidence="10" type="synonym">fluC</name>
    <name evidence="11" type="ORF">MUN89_08880</name>
</gene>
<evidence type="ECO:0000256" key="6">
    <source>
        <dbReference type="ARBA" id="ARBA00023303"/>
    </source>
</evidence>
<accession>A0ABY4ENH5</accession>
<evidence type="ECO:0000256" key="4">
    <source>
        <dbReference type="ARBA" id="ARBA00022989"/>
    </source>
</evidence>
<keyword evidence="6 10" id="KW-0407">Ion channel</keyword>
<dbReference type="InterPro" id="IPR003691">
    <property type="entry name" value="FluC"/>
</dbReference>
<dbReference type="PANTHER" id="PTHR28259">
    <property type="entry name" value="FLUORIDE EXPORT PROTEIN 1-RELATED"/>
    <property type="match status" value="1"/>
</dbReference>
<keyword evidence="12" id="KW-1185">Reference proteome</keyword>
<comment type="similarity">
    <text evidence="7 10">Belongs to the fluoride channel Fluc/FEX (TC 1.A.43) family.</text>
</comment>
<evidence type="ECO:0000256" key="8">
    <source>
        <dbReference type="ARBA" id="ARBA00035585"/>
    </source>
</evidence>
<evidence type="ECO:0000256" key="3">
    <source>
        <dbReference type="ARBA" id="ARBA00022692"/>
    </source>
</evidence>
<dbReference type="HAMAP" id="MF_00454">
    <property type="entry name" value="FluC"/>
    <property type="match status" value="1"/>
</dbReference>
<evidence type="ECO:0000256" key="10">
    <source>
        <dbReference type="HAMAP-Rule" id="MF_00454"/>
    </source>
</evidence>
<keyword evidence="10" id="KW-0479">Metal-binding</keyword>
<feature type="transmembrane region" description="Helical" evidence="10">
    <location>
        <begin position="35"/>
        <end position="52"/>
    </location>
</feature>
<evidence type="ECO:0000256" key="9">
    <source>
        <dbReference type="ARBA" id="ARBA00049940"/>
    </source>
</evidence>
<keyword evidence="10" id="KW-0813">Transport</keyword>
<feature type="transmembrane region" description="Helical" evidence="10">
    <location>
        <begin position="64"/>
        <end position="85"/>
    </location>
</feature>
<keyword evidence="3 10" id="KW-0812">Transmembrane</keyword>
<name>A0ABY4ENH5_9BACI</name>
<evidence type="ECO:0000256" key="5">
    <source>
        <dbReference type="ARBA" id="ARBA00023136"/>
    </source>
</evidence>
<keyword evidence="2 10" id="KW-1003">Cell membrane</keyword>
<evidence type="ECO:0000313" key="11">
    <source>
        <dbReference type="EMBL" id="UOQ46012.1"/>
    </source>
</evidence>
<dbReference type="Proteomes" id="UP000831787">
    <property type="component" value="Chromosome"/>
</dbReference>
<dbReference type="PANTHER" id="PTHR28259:SF1">
    <property type="entry name" value="FLUORIDE EXPORT PROTEIN 1-RELATED"/>
    <property type="match status" value="1"/>
</dbReference>
<sequence>MKKEVYLGVAIGGGIGALLRFLLTNALQTAESFPSGTLSANLIGCFLLSFLYEVFSKNTTLPPVIKTAITTGGIGAFTTFSTLIVDSNELFHQSYRLALLYLGTTIIGGLVMTTCGFAAGRRFT</sequence>
<comment type="function">
    <text evidence="9 10">Fluoride-specific ion channel. Important for reducing fluoride concentration in the cell, thus reducing its toxicity.</text>
</comment>
<keyword evidence="4 10" id="KW-1133">Transmembrane helix</keyword>
<evidence type="ECO:0000313" key="12">
    <source>
        <dbReference type="Proteomes" id="UP000831787"/>
    </source>
</evidence>
<proteinExistence type="inferred from homology"/>
<feature type="transmembrane region" description="Helical" evidence="10">
    <location>
        <begin position="97"/>
        <end position="119"/>
    </location>
</feature>
<comment type="catalytic activity">
    <reaction evidence="8">
        <text>fluoride(in) = fluoride(out)</text>
        <dbReference type="Rhea" id="RHEA:76159"/>
        <dbReference type="ChEBI" id="CHEBI:17051"/>
    </reaction>
    <physiologicalReaction direction="left-to-right" evidence="8">
        <dbReference type="Rhea" id="RHEA:76160"/>
    </physiologicalReaction>
</comment>
<feature type="binding site" evidence="10">
    <location>
        <position position="75"/>
    </location>
    <ligand>
        <name>Na(+)</name>
        <dbReference type="ChEBI" id="CHEBI:29101"/>
        <note>structural</note>
    </ligand>
</feature>
<comment type="subcellular location">
    <subcellularLocation>
        <location evidence="1 10">Cell membrane</location>
        <topology evidence="1 10">Multi-pass membrane protein</topology>
    </subcellularLocation>
</comment>
<feature type="binding site" evidence="10">
    <location>
        <position position="78"/>
    </location>
    <ligand>
        <name>Na(+)</name>
        <dbReference type="ChEBI" id="CHEBI:29101"/>
        <note>structural</note>
    </ligand>
</feature>
<feature type="transmembrane region" description="Helical" evidence="10">
    <location>
        <begin position="6"/>
        <end position="23"/>
    </location>
</feature>
<dbReference type="NCBIfam" id="TIGR00494">
    <property type="entry name" value="crcB"/>
    <property type="match status" value="1"/>
</dbReference>
<keyword evidence="5 10" id="KW-0472">Membrane</keyword>
<evidence type="ECO:0000256" key="1">
    <source>
        <dbReference type="ARBA" id="ARBA00004651"/>
    </source>
</evidence>
<keyword evidence="10" id="KW-0406">Ion transport</keyword>
<dbReference type="Pfam" id="PF02537">
    <property type="entry name" value="CRCB"/>
    <property type="match status" value="1"/>
</dbReference>
<organism evidence="11 12">
    <name type="scientific">Halobacillus salinarum</name>
    <dbReference type="NCBI Taxonomy" id="2932257"/>
    <lineage>
        <taxon>Bacteria</taxon>
        <taxon>Bacillati</taxon>
        <taxon>Bacillota</taxon>
        <taxon>Bacilli</taxon>
        <taxon>Bacillales</taxon>
        <taxon>Bacillaceae</taxon>
        <taxon>Halobacillus</taxon>
    </lineage>
</organism>